<name>A0AA41ZJ27_9GAMM</name>
<evidence type="ECO:0000256" key="7">
    <source>
        <dbReference type="ARBA" id="ARBA00023033"/>
    </source>
</evidence>
<dbReference type="PANTHER" id="PTHR42747">
    <property type="entry name" value="NITRONATE MONOOXYGENASE-RELATED"/>
    <property type="match status" value="1"/>
</dbReference>
<dbReference type="InterPro" id="IPR013785">
    <property type="entry name" value="Aldolase_TIM"/>
</dbReference>
<dbReference type="Pfam" id="PF03060">
    <property type="entry name" value="NMO"/>
    <property type="match status" value="1"/>
</dbReference>
<proteinExistence type="inferred from homology"/>
<keyword evidence="11" id="KW-1185">Reference proteome</keyword>
<dbReference type="RefSeq" id="WP_250935812.1">
    <property type="nucleotide sequence ID" value="NZ_JAMLJK010000001.1"/>
</dbReference>
<dbReference type="CDD" id="cd04730">
    <property type="entry name" value="NPD_like"/>
    <property type="match status" value="1"/>
</dbReference>
<comment type="caution">
    <text evidence="10">The sequence shown here is derived from an EMBL/GenBank/DDBJ whole genome shotgun (WGS) entry which is preliminary data.</text>
</comment>
<organism evidence="10 11">
    <name type="scientific">Larsenimonas rhizosphaerae</name>
    <dbReference type="NCBI Taxonomy" id="2944682"/>
    <lineage>
        <taxon>Bacteria</taxon>
        <taxon>Pseudomonadati</taxon>
        <taxon>Pseudomonadota</taxon>
        <taxon>Gammaproteobacteria</taxon>
        <taxon>Oceanospirillales</taxon>
        <taxon>Halomonadaceae</taxon>
        <taxon>Larsenimonas</taxon>
    </lineage>
</organism>
<dbReference type="Proteomes" id="UP001165678">
    <property type="component" value="Unassembled WGS sequence"/>
</dbReference>
<evidence type="ECO:0000256" key="5">
    <source>
        <dbReference type="ARBA" id="ARBA00022643"/>
    </source>
</evidence>
<evidence type="ECO:0000256" key="1">
    <source>
        <dbReference type="ARBA" id="ARBA00001917"/>
    </source>
</evidence>
<evidence type="ECO:0000256" key="9">
    <source>
        <dbReference type="ARBA" id="ARBA00049401"/>
    </source>
</evidence>
<keyword evidence="4" id="KW-0285">Flavoprotein</keyword>
<dbReference type="PANTHER" id="PTHR42747:SF3">
    <property type="entry name" value="NITRONATE MONOOXYGENASE-RELATED"/>
    <property type="match status" value="1"/>
</dbReference>
<evidence type="ECO:0000313" key="11">
    <source>
        <dbReference type="Proteomes" id="UP001165678"/>
    </source>
</evidence>
<evidence type="ECO:0000256" key="4">
    <source>
        <dbReference type="ARBA" id="ARBA00022630"/>
    </source>
</evidence>
<evidence type="ECO:0000313" key="10">
    <source>
        <dbReference type="EMBL" id="MCX2522671.1"/>
    </source>
</evidence>
<sequence length="337" mass="35945">MAAPLFIADLEFRHAIIQAPMSEGITTPELVAAIARQGAVGSLAAGYMTPADIIEQTQHVRACTSAPFALNLFIPPRDAQHGCDMDRARLALKPCYAAAGVPMPEQLDDLPAFEDQFEAMLAVQPAIFSFTFGILDQRHIKACRARNIALVGTATSVFEANGLAHSGVDAIVLQGEEAGGHCGSHNPHGQGQPLNALLRACRPHITQPLIAAGGLMSALDVRRARQHGADGAQCGTAFLLADEAGTPYGWRCALEDAGQDATEVTMAASGRLARGLRNAWMSPRAPRDIAPWPWQALLTAPLRHQTEHIEWKNLWAGSRVHHISTGSAASLLASLCR</sequence>
<evidence type="ECO:0000256" key="8">
    <source>
        <dbReference type="ARBA" id="ARBA00031155"/>
    </source>
</evidence>
<keyword evidence="5" id="KW-0288">FMN</keyword>
<dbReference type="SUPFAM" id="SSF51412">
    <property type="entry name" value="Inosine monophosphate dehydrogenase (IMPDH)"/>
    <property type="match status" value="1"/>
</dbReference>
<dbReference type="EMBL" id="JAPIVE010000001">
    <property type="protein sequence ID" value="MCX2522671.1"/>
    <property type="molecule type" value="Genomic_DNA"/>
</dbReference>
<keyword evidence="7 10" id="KW-0503">Monooxygenase</keyword>
<dbReference type="AlphaFoldDB" id="A0AA41ZJ27"/>
<evidence type="ECO:0000256" key="6">
    <source>
        <dbReference type="ARBA" id="ARBA00023002"/>
    </source>
</evidence>
<comment type="similarity">
    <text evidence="2">Belongs to the nitronate monooxygenase family. NMO class I subfamily.</text>
</comment>
<accession>A0AA41ZJ27</accession>
<evidence type="ECO:0000256" key="2">
    <source>
        <dbReference type="ARBA" id="ARBA00009881"/>
    </source>
</evidence>
<dbReference type="Gene3D" id="3.20.20.70">
    <property type="entry name" value="Aldolase class I"/>
    <property type="match status" value="1"/>
</dbReference>
<comment type="catalytic activity">
    <reaction evidence="9">
        <text>3 propionate 3-nitronate + 3 O2 + H2O = 3 3-oxopropanoate + 2 nitrate + nitrite + H2O2 + 3 H(+)</text>
        <dbReference type="Rhea" id="RHEA:57332"/>
        <dbReference type="ChEBI" id="CHEBI:15377"/>
        <dbReference type="ChEBI" id="CHEBI:15378"/>
        <dbReference type="ChEBI" id="CHEBI:15379"/>
        <dbReference type="ChEBI" id="CHEBI:16240"/>
        <dbReference type="ChEBI" id="CHEBI:16301"/>
        <dbReference type="ChEBI" id="CHEBI:17632"/>
        <dbReference type="ChEBI" id="CHEBI:33190"/>
        <dbReference type="ChEBI" id="CHEBI:136067"/>
    </reaction>
</comment>
<keyword evidence="6" id="KW-0560">Oxidoreductase</keyword>
<evidence type="ECO:0000256" key="3">
    <source>
        <dbReference type="ARBA" id="ARBA00022575"/>
    </source>
</evidence>
<reference evidence="10" key="1">
    <citation type="submission" date="2022-11" db="EMBL/GenBank/DDBJ databases">
        <title>Larsenimonas rhizosphaerae sp. nov., isolated from a tidal mudflat.</title>
        <authorList>
            <person name="Lee S.D."/>
            <person name="Kim I.S."/>
        </authorList>
    </citation>
    <scope>NUCLEOTIDE SEQUENCE</scope>
    <source>
        <strain evidence="10">GH2-1</strain>
    </source>
</reference>
<gene>
    <name evidence="10" type="ORF">OQ287_00250</name>
</gene>
<protein>
    <recommendedName>
        <fullName evidence="8">Propionate 3-nitronate monooxygenase</fullName>
    </recommendedName>
</protein>
<keyword evidence="3" id="KW-0216">Detoxification</keyword>
<dbReference type="GO" id="GO:0009636">
    <property type="term" value="P:response to toxic substance"/>
    <property type="evidence" value="ECO:0007669"/>
    <property type="project" value="UniProtKB-KW"/>
</dbReference>
<dbReference type="InterPro" id="IPR004136">
    <property type="entry name" value="NMO"/>
</dbReference>
<comment type="cofactor">
    <cofactor evidence="1">
        <name>FMN</name>
        <dbReference type="ChEBI" id="CHEBI:58210"/>
    </cofactor>
</comment>
<dbReference type="GO" id="GO:0018580">
    <property type="term" value="F:nitronate monooxygenase activity"/>
    <property type="evidence" value="ECO:0007669"/>
    <property type="project" value="InterPro"/>
</dbReference>